<name>A0AAV9CZ20_ACOCL</name>
<reference evidence="1" key="2">
    <citation type="submission" date="2023-06" db="EMBL/GenBank/DDBJ databases">
        <authorList>
            <person name="Ma L."/>
            <person name="Liu K.-W."/>
            <person name="Li Z."/>
            <person name="Hsiao Y.-Y."/>
            <person name="Qi Y."/>
            <person name="Fu T."/>
            <person name="Tang G."/>
            <person name="Zhang D."/>
            <person name="Sun W.-H."/>
            <person name="Liu D.-K."/>
            <person name="Li Y."/>
            <person name="Chen G.-Z."/>
            <person name="Liu X.-D."/>
            <person name="Liao X.-Y."/>
            <person name="Jiang Y.-T."/>
            <person name="Yu X."/>
            <person name="Hao Y."/>
            <person name="Huang J."/>
            <person name="Zhao X.-W."/>
            <person name="Ke S."/>
            <person name="Chen Y.-Y."/>
            <person name="Wu W.-L."/>
            <person name="Hsu J.-L."/>
            <person name="Lin Y.-F."/>
            <person name="Huang M.-D."/>
            <person name="Li C.-Y."/>
            <person name="Huang L."/>
            <person name="Wang Z.-W."/>
            <person name="Zhao X."/>
            <person name="Zhong W.-Y."/>
            <person name="Peng D.-H."/>
            <person name="Ahmad S."/>
            <person name="Lan S."/>
            <person name="Zhang J.-S."/>
            <person name="Tsai W.-C."/>
            <person name="Van De Peer Y."/>
            <person name="Liu Z.-J."/>
        </authorList>
    </citation>
    <scope>NUCLEOTIDE SEQUENCE</scope>
    <source>
        <strain evidence="1">CP</strain>
        <tissue evidence="1">Leaves</tissue>
    </source>
</reference>
<accession>A0AAV9CZ20</accession>
<sequence length="81" mass="9379">MDVLNYFEDWSISHTYREANTPTDLMATRQIPMGSKTISAQDIWTELDEALHKDWIGILYQRKKANPKEADELYASNFASP</sequence>
<proteinExistence type="predicted"/>
<evidence type="ECO:0000313" key="1">
    <source>
        <dbReference type="EMBL" id="KAK1294055.1"/>
    </source>
</evidence>
<evidence type="ECO:0000313" key="2">
    <source>
        <dbReference type="Proteomes" id="UP001180020"/>
    </source>
</evidence>
<evidence type="ECO:0008006" key="3">
    <source>
        <dbReference type="Google" id="ProtNLM"/>
    </source>
</evidence>
<comment type="caution">
    <text evidence="1">The sequence shown here is derived from an EMBL/GenBank/DDBJ whole genome shotgun (WGS) entry which is preliminary data.</text>
</comment>
<reference evidence="1" key="1">
    <citation type="journal article" date="2023" name="Nat. Commun.">
        <title>Diploid and tetraploid genomes of Acorus and the evolution of monocots.</title>
        <authorList>
            <person name="Ma L."/>
            <person name="Liu K.W."/>
            <person name="Li Z."/>
            <person name="Hsiao Y.Y."/>
            <person name="Qi Y."/>
            <person name="Fu T."/>
            <person name="Tang G.D."/>
            <person name="Zhang D."/>
            <person name="Sun W.H."/>
            <person name="Liu D.K."/>
            <person name="Li Y."/>
            <person name="Chen G.Z."/>
            <person name="Liu X.D."/>
            <person name="Liao X.Y."/>
            <person name="Jiang Y.T."/>
            <person name="Yu X."/>
            <person name="Hao Y."/>
            <person name="Huang J."/>
            <person name="Zhao X.W."/>
            <person name="Ke S."/>
            <person name="Chen Y.Y."/>
            <person name="Wu W.L."/>
            <person name="Hsu J.L."/>
            <person name="Lin Y.F."/>
            <person name="Huang M.D."/>
            <person name="Li C.Y."/>
            <person name="Huang L."/>
            <person name="Wang Z.W."/>
            <person name="Zhao X."/>
            <person name="Zhong W.Y."/>
            <person name="Peng D.H."/>
            <person name="Ahmad S."/>
            <person name="Lan S."/>
            <person name="Zhang J.S."/>
            <person name="Tsai W.C."/>
            <person name="Van de Peer Y."/>
            <person name="Liu Z.J."/>
        </authorList>
    </citation>
    <scope>NUCLEOTIDE SEQUENCE</scope>
    <source>
        <strain evidence="1">CP</strain>
    </source>
</reference>
<keyword evidence="2" id="KW-1185">Reference proteome</keyword>
<gene>
    <name evidence="1" type="ORF">QJS10_CPA16g01522</name>
</gene>
<dbReference type="EMBL" id="JAUJYO010000016">
    <property type="protein sequence ID" value="KAK1294055.1"/>
    <property type="molecule type" value="Genomic_DNA"/>
</dbReference>
<dbReference type="Proteomes" id="UP001180020">
    <property type="component" value="Unassembled WGS sequence"/>
</dbReference>
<protein>
    <recommendedName>
        <fullName evidence="3">RNase H type-1 domain-containing protein</fullName>
    </recommendedName>
</protein>
<organism evidence="1 2">
    <name type="scientific">Acorus calamus</name>
    <name type="common">Sweet flag</name>
    <dbReference type="NCBI Taxonomy" id="4465"/>
    <lineage>
        <taxon>Eukaryota</taxon>
        <taxon>Viridiplantae</taxon>
        <taxon>Streptophyta</taxon>
        <taxon>Embryophyta</taxon>
        <taxon>Tracheophyta</taxon>
        <taxon>Spermatophyta</taxon>
        <taxon>Magnoliopsida</taxon>
        <taxon>Liliopsida</taxon>
        <taxon>Acoraceae</taxon>
        <taxon>Acorus</taxon>
    </lineage>
</organism>
<dbReference type="AlphaFoldDB" id="A0AAV9CZ20"/>